<dbReference type="eggNOG" id="KOG1550">
    <property type="taxonomic scope" value="Eukaryota"/>
</dbReference>
<dbReference type="SUPFAM" id="SSF81901">
    <property type="entry name" value="HCP-like"/>
    <property type="match status" value="2"/>
</dbReference>
<dbReference type="InterPro" id="IPR006597">
    <property type="entry name" value="Sel1-like"/>
</dbReference>
<dbReference type="EMBL" id="CP028774">
    <property type="protein sequence ID" value="AWU75959.1"/>
    <property type="molecule type" value="Genomic_DNA"/>
</dbReference>
<feature type="signal peptide" evidence="2">
    <location>
        <begin position="1"/>
        <end position="17"/>
    </location>
</feature>
<comment type="similarity">
    <text evidence="1">Belongs to the sel-1 family.</text>
</comment>
<reference evidence="3 8" key="5">
    <citation type="submission" date="2018-06" db="EMBL/GenBank/DDBJ databases">
        <title>Population genomics shows no distinction between pathogenic Candida krusei and environmental Pichia kudriavzevii: One species, four names.</title>
        <authorList>
            <person name="Douglass A.P."/>
            <person name="Offei B."/>
            <person name="Braun-Galleani S."/>
            <person name="Coughlan A.Y."/>
            <person name="Martos A."/>
            <person name="Ortiz-Merino R.A."/>
            <person name="Byrne K.P."/>
            <person name="Wolfe K.H."/>
        </authorList>
    </citation>
    <scope>NUCLEOTIDE SEQUENCE [LARGE SCALE GENOMIC DNA]</scope>
    <source>
        <strain evidence="3 8">CBS573</strain>
    </source>
</reference>
<dbReference type="GO" id="GO:0036503">
    <property type="term" value="P:ERAD pathway"/>
    <property type="evidence" value="ECO:0007669"/>
    <property type="project" value="TreeGrafter"/>
</dbReference>
<dbReference type="PANTHER" id="PTHR11102">
    <property type="entry name" value="SEL-1-LIKE PROTEIN"/>
    <property type="match status" value="1"/>
</dbReference>
<accession>A0A099P275</accession>
<evidence type="ECO:0000313" key="5">
    <source>
        <dbReference type="EMBL" id="ONH77291.1"/>
    </source>
</evidence>
<sequence>MVQISNIFLLLAGIVDAQSFGDFPNIGTPDEALTIIKSESRSNQKYKYAIPSLDRLEGSTLFHQYFNSYTIKEEERISSENEWQDWNGHKDGVLIQIENGSSVFFSNDEIFTYGKTDFNVPLGPLPHLENDISDQFVGNHSNLKIYAVEQLQMMASDGSVDALRMLADIYTFGFYDISIDINKAIEYYSLISQLSSDDKSQQHAQFMLGVIYSTGLFGKVEKDVSKALIHYQFAADMGSIQAQMVLAHKYMMGINVAEDLNLAVYYFSMVKDKIETFLSGFFEEVDTKAGKQKELIYPYNLDKFNIRWNDILGGLYGESISQAHDTVRYFETFKDYDQIKRINMAPGEEDETYETGDDEIIDAYSLLYFAAQKNYHGDYLNARDYDKAFRYANLCVQNGILEPGIGEVFSGASKTGGSNYQGWGFEVSFENHAPVDIFIGRCAQYLGHMYLRGEGTEQDFEKAKLYIDFSRKLIPTSGALFKYDLGIIELYGLGKEADVDKSIAIFDNCWQYSSCRYYKAITKLQKSENLDNKKPDIVDQDVFNLLVSSSQQFMPSNRKLLQLYEQGDISANIDVMAGHYNSYVKLFDFLYFDFKIPFYAMINAEVDDITSNNMWTALVGMAVASELGYENAQSSLGTILYPTIGKFSSRKYRSNPEWKSKIYTPKRLEESIFYLEQSALHYNRDSLNFLGDIYYSGLYANGENSQDDPLWNKPWWQYLLPLSGEHSQNGMFLRIMSSAYNSWIVLKLRLLKFFSFVKKVDKTDDINFPIIPRDFSKAVAYYHKASSLGSHLGSYNVGWAYEYGIGVAQDLHLAKRYYDLSLARSNVGYIPIKIAIIRIKVKAFIWNLIDLDGRGIKELGSERNTWAERISMVKNWLKNEEN</sequence>
<dbReference type="Proteomes" id="UP000029867">
    <property type="component" value="Unassembled WGS sequence"/>
</dbReference>
<dbReference type="GO" id="GO:0005789">
    <property type="term" value="C:endoplasmic reticulum membrane"/>
    <property type="evidence" value="ECO:0007669"/>
    <property type="project" value="TreeGrafter"/>
</dbReference>
<name>A0A099P275_PICKU</name>
<evidence type="ECO:0000313" key="6">
    <source>
        <dbReference type="Proteomes" id="UP000029867"/>
    </source>
</evidence>
<dbReference type="Pfam" id="PF08238">
    <property type="entry name" value="Sel1"/>
    <property type="match status" value="7"/>
</dbReference>
<reference evidence="5" key="4">
    <citation type="submission" date="2017-01" db="EMBL/GenBank/DDBJ databases">
        <authorList>
            <person name="Mah S.A."/>
            <person name="Swanson W.J."/>
            <person name="Moy G.W."/>
            <person name="Vacquier V.D."/>
        </authorList>
    </citation>
    <scope>NUCLEOTIDE SEQUENCE [LARGE SCALE GENOMIC DNA]</scope>
    <source>
        <strain evidence="5">129</strain>
    </source>
</reference>
<evidence type="ECO:0000313" key="7">
    <source>
        <dbReference type="Proteomes" id="UP000189274"/>
    </source>
</evidence>
<organism evidence="4 6">
    <name type="scientific">Pichia kudriavzevii</name>
    <name type="common">Yeast</name>
    <name type="synonym">Issatchenkia orientalis</name>
    <dbReference type="NCBI Taxonomy" id="4909"/>
    <lineage>
        <taxon>Eukaryota</taxon>
        <taxon>Fungi</taxon>
        <taxon>Dikarya</taxon>
        <taxon>Ascomycota</taxon>
        <taxon>Saccharomycotina</taxon>
        <taxon>Pichiomycetes</taxon>
        <taxon>Pichiales</taxon>
        <taxon>Pichiaceae</taxon>
        <taxon>Pichia</taxon>
    </lineage>
</organism>
<gene>
    <name evidence="5" type="ORF">BOH78_0687</name>
    <name evidence="3" type="ORF">C5L36_0B11900</name>
    <name evidence="4" type="ORF">JL09_g1802</name>
</gene>
<dbReference type="Proteomes" id="UP000189274">
    <property type="component" value="Unassembled WGS sequence"/>
</dbReference>
<dbReference type="OrthoDB" id="27934at2759"/>
<proteinExistence type="inferred from homology"/>
<dbReference type="AlphaFoldDB" id="A0A099P275"/>
<dbReference type="VEuPathDB" id="FungiDB:C5L36_0B11900"/>
<keyword evidence="8" id="KW-1185">Reference proteome</keyword>
<reference evidence="4" key="2">
    <citation type="submission" date="2014-08" db="EMBL/GenBank/DDBJ databases">
        <title>Exploiting Issatchenkia orientalis SD108 for Succinic Acid Production.</title>
        <authorList>
            <person name="Xiao H."/>
            <person name="Shao Z."/>
            <person name="Jiang Y."/>
            <person name="Dole S."/>
            <person name="Zhao H."/>
        </authorList>
    </citation>
    <scope>NUCLEOTIDE SEQUENCE [LARGE SCALE GENOMIC DNA]</scope>
    <source>
        <strain evidence="4">SD108</strain>
    </source>
</reference>
<evidence type="ECO:0000313" key="3">
    <source>
        <dbReference type="EMBL" id="AWU75959.1"/>
    </source>
</evidence>
<evidence type="ECO:0000256" key="1">
    <source>
        <dbReference type="ARBA" id="ARBA00038101"/>
    </source>
</evidence>
<dbReference type="Gene3D" id="1.25.40.10">
    <property type="entry name" value="Tetratricopeptide repeat domain"/>
    <property type="match status" value="3"/>
</dbReference>
<dbReference type="InterPro" id="IPR011990">
    <property type="entry name" value="TPR-like_helical_dom_sf"/>
</dbReference>
<keyword evidence="2" id="KW-0732">Signal</keyword>
<feature type="chain" id="PRO_5015032256" evidence="2">
    <location>
        <begin position="18"/>
        <end position="882"/>
    </location>
</feature>
<evidence type="ECO:0000313" key="4">
    <source>
        <dbReference type="EMBL" id="KGK39005.1"/>
    </source>
</evidence>
<evidence type="ECO:0000313" key="8">
    <source>
        <dbReference type="Proteomes" id="UP000249293"/>
    </source>
</evidence>
<dbReference type="HOGENOM" id="CLU_349489_0_0_1"/>
<reference evidence="7" key="3">
    <citation type="journal article" date="2017" name="Genome Announc.">
        <title>Genome sequences of Cyberlindnera fabianii 65, Pichia kudriavzevii 129, and Saccharomyces cerevisiae 131 isolated from fermented masau fruits in Zimbabwe.</title>
        <authorList>
            <person name="van Rijswijck I.M.H."/>
            <person name="Derks M.F.L."/>
            <person name="Abee T."/>
            <person name="de Ridder D."/>
            <person name="Smid E.J."/>
        </authorList>
    </citation>
    <scope>NUCLEOTIDE SEQUENCE [LARGE SCALE GENOMIC DNA]</scope>
    <source>
        <strain evidence="7">129</strain>
    </source>
</reference>
<protein>
    <submittedName>
        <fullName evidence="5">ERAD-associated E3 ubiquitin-protein ligase component HRD3</fullName>
    </submittedName>
</protein>
<dbReference type="Proteomes" id="UP000249293">
    <property type="component" value="Chromosome 2"/>
</dbReference>
<dbReference type="EMBL" id="JQFK01000013">
    <property type="protein sequence ID" value="KGK39005.1"/>
    <property type="molecule type" value="Genomic_DNA"/>
</dbReference>
<dbReference type="InterPro" id="IPR050767">
    <property type="entry name" value="Sel1_AlgK"/>
</dbReference>
<reference evidence="6" key="1">
    <citation type="journal article" date="2014" name="Microb. Cell Fact.">
        <title>Exploiting Issatchenkia orientalis SD108 for succinic acid production.</title>
        <authorList>
            <person name="Xiao H."/>
            <person name="Shao Z."/>
            <person name="Jiang Y."/>
            <person name="Dole S."/>
            <person name="Zhao H."/>
        </authorList>
    </citation>
    <scope>NUCLEOTIDE SEQUENCE [LARGE SCALE GENOMIC DNA]</scope>
    <source>
        <strain evidence="6">SD108</strain>
    </source>
</reference>
<dbReference type="EMBL" id="MQVM01000002">
    <property type="protein sequence ID" value="ONH77291.1"/>
    <property type="molecule type" value="Genomic_DNA"/>
</dbReference>
<dbReference type="PANTHER" id="PTHR11102:SF147">
    <property type="entry name" value="SEL1L ADAPTOR SUBUNIT OF ERAD E3 UBIQUITIN LIGASE"/>
    <property type="match status" value="1"/>
</dbReference>
<dbReference type="SMART" id="SM00671">
    <property type="entry name" value="SEL1"/>
    <property type="match status" value="5"/>
</dbReference>
<dbReference type="STRING" id="4909.A0A099P275"/>
<evidence type="ECO:0000256" key="2">
    <source>
        <dbReference type="SAM" id="SignalP"/>
    </source>
</evidence>